<evidence type="ECO:0000313" key="1">
    <source>
        <dbReference type="EMBL" id="MBD8081458.1"/>
    </source>
</evidence>
<evidence type="ECO:0000313" key="2">
    <source>
        <dbReference type="Proteomes" id="UP000637299"/>
    </source>
</evidence>
<dbReference type="Proteomes" id="UP000637299">
    <property type="component" value="Unassembled WGS sequence"/>
</dbReference>
<reference evidence="1 2" key="1">
    <citation type="submission" date="2020-09" db="EMBL/GenBank/DDBJ databases">
        <title>Genome seq and assembly of Chryseobacterium sp.</title>
        <authorList>
            <person name="Chhetri G."/>
        </authorList>
    </citation>
    <scope>NUCLEOTIDE SEQUENCE [LARGE SCALE GENOMIC DNA]</scope>
    <source>
        <strain evidence="1 2">GCR10</strain>
    </source>
</reference>
<name>A0ABR8Z830_9FLAO</name>
<accession>A0ABR8Z830</accession>
<proteinExistence type="predicted"/>
<protein>
    <submittedName>
        <fullName evidence="1">Uncharacterized protein</fullName>
    </submittedName>
</protein>
<keyword evidence="2" id="KW-1185">Reference proteome</keyword>
<dbReference type="RefSeq" id="WP_056080071.1">
    <property type="nucleotide sequence ID" value="NZ_JACYFS010000001.1"/>
</dbReference>
<gene>
    <name evidence="1" type="ORF">IC610_03355</name>
</gene>
<dbReference type="EMBL" id="JACYFS010000001">
    <property type="protein sequence ID" value="MBD8081458.1"/>
    <property type="molecule type" value="Genomic_DNA"/>
</dbReference>
<comment type="caution">
    <text evidence="1">The sequence shown here is derived from an EMBL/GenBank/DDBJ whole genome shotgun (WGS) entry which is preliminary data.</text>
</comment>
<organism evidence="1 2">
    <name type="scientific">Chryseobacterium caseinilyticum</name>
    <dbReference type="NCBI Taxonomy" id="2771428"/>
    <lineage>
        <taxon>Bacteria</taxon>
        <taxon>Pseudomonadati</taxon>
        <taxon>Bacteroidota</taxon>
        <taxon>Flavobacteriia</taxon>
        <taxon>Flavobacteriales</taxon>
        <taxon>Weeksellaceae</taxon>
        <taxon>Chryseobacterium group</taxon>
        <taxon>Chryseobacterium</taxon>
    </lineage>
</organism>
<sequence length="337" mass="40280">MNDFNYTVIVPPMLHLMLGYETQIFKNENLLVARQEALHYLSKIVNDALEKNVIQIFDFENANSTDLKQITTLEESFYHKDNQILNFKKLSECKITYHFNDYIRKDAVINQTNERKADETLNFYGFLSIRLSYHGDIDIPHMKRSYSIFEFRNANYFISLSAERRLLKTFNPANQIVYAELEDLVSEKHFNKLEKTHEAKEVFYRDDNAFEKEIITTEKYFEFERIYLSLVNSKGLKYVFFPFKNKKTTCKYLRFFEKMYPSKKPLTFFTRVEIEDKIYMVFEQINNDRESIIHAKTGKVYFRSNLGVTEASEDTLLCEILDYEYINPELRILLDIL</sequence>